<evidence type="ECO:0000259" key="2">
    <source>
        <dbReference type="PROSITE" id="PS50878"/>
    </source>
</evidence>
<dbReference type="RefSeq" id="XP_040953657.1">
    <property type="nucleotide sequence ID" value="XM_041097723.1"/>
</dbReference>
<organism evidence="3 4">
    <name type="scientific">Gossypium hirsutum</name>
    <name type="common">Upland cotton</name>
    <name type="synonym">Gossypium mexicanum</name>
    <dbReference type="NCBI Taxonomy" id="3635"/>
    <lineage>
        <taxon>Eukaryota</taxon>
        <taxon>Viridiplantae</taxon>
        <taxon>Streptophyta</taxon>
        <taxon>Embryophyta</taxon>
        <taxon>Tracheophyta</taxon>
        <taxon>Spermatophyta</taxon>
        <taxon>Magnoliopsida</taxon>
        <taxon>eudicotyledons</taxon>
        <taxon>Gunneridae</taxon>
        <taxon>Pentapetalae</taxon>
        <taxon>rosids</taxon>
        <taxon>malvids</taxon>
        <taxon>Malvales</taxon>
        <taxon>Malvaceae</taxon>
        <taxon>Malvoideae</taxon>
        <taxon>Gossypium</taxon>
    </lineage>
</organism>
<keyword evidence="1" id="KW-0175">Coiled coil</keyword>
<evidence type="ECO:0000313" key="3">
    <source>
        <dbReference type="Proteomes" id="UP000818029"/>
    </source>
</evidence>
<dbReference type="Pfam" id="PF00078">
    <property type="entry name" value="RVT_1"/>
    <property type="match status" value="1"/>
</dbReference>
<name>A0ABM3AFN9_GOSHI</name>
<dbReference type="PANTHER" id="PTHR33064">
    <property type="entry name" value="POL PROTEIN"/>
    <property type="match status" value="1"/>
</dbReference>
<evidence type="ECO:0000313" key="4">
    <source>
        <dbReference type="RefSeq" id="XP_040953657.1"/>
    </source>
</evidence>
<dbReference type="InterPro" id="IPR041577">
    <property type="entry name" value="RT_RNaseH_2"/>
</dbReference>
<dbReference type="PROSITE" id="PS50878">
    <property type="entry name" value="RT_POL"/>
    <property type="match status" value="1"/>
</dbReference>
<dbReference type="Gene3D" id="3.30.70.270">
    <property type="match status" value="2"/>
</dbReference>
<feature type="domain" description="Reverse transcriptase" evidence="2">
    <location>
        <begin position="1"/>
        <end position="72"/>
    </location>
</feature>
<dbReference type="Proteomes" id="UP000818029">
    <property type="component" value="Chromosome D07"/>
</dbReference>
<keyword evidence="3" id="KW-1185">Reference proteome</keyword>
<reference evidence="3" key="1">
    <citation type="journal article" date="2020" name="Nat. Genet.">
        <title>Genomic diversifications of five Gossypium allopolyploid species and their impact on cotton improvement.</title>
        <authorList>
            <person name="Chen Z.J."/>
            <person name="Sreedasyam A."/>
            <person name="Ando A."/>
            <person name="Song Q."/>
            <person name="De Santiago L.M."/>
            <person name="Hulse-Kemp A.M."/>
            <person name="Ding M."/>
            <person name="Ye W."/>
            <person name="Kirkbride R.C."/>
            <person name="Jenkins J."/>
            <person name="Plott C."/>
            <person name="Lovell J."/>
            <person name="Lin Y.M."/>
            <person name="Vaughn R."/>
            <person name="Liu B."/>
            <person name="Simpson S."/>
            <person name="Scheffler B.E."/>
            <person name="Wen L."/>
            <person name="Saski C.A."/>
            <person name="Grover C.E."/>
            <person name="Hu G."/>
            <person name="Conover J.L."/>
            <person name="Carlson J.W."/>
            <person name="Shu S."/>
            <person name="Boston L.B."/>
            <person name="Williams M."/>
            <person name="Peterson D.G."/>
            <person name="McGee K."/>
            <person name="Jones D.C."/>
            <person name="Wendel J.F."/>
            <person name="Stelly D.M."/>
            <person name="Grimwood J."/>
            <person name="Schmutz J."/>
        </authorList>
    </citation>
    <scope>NUCLEOTIDE SEQUENCE [LARGE SCALE GENOMIC DNA]</scope>
    <source>
        <strain evidence="3">cv. TM-1</strain>
    </source>
</reference>
<dbReference type="GeneID" id="107953840"/>
<gene>
    <name evidence="4" type="primary">LOC107953840</name>
</gene>
<dbReference type="PANTHER" id="PTHR33064:SF37">
    <property type="entry name" value="RIBONUCLEASE H"/>
    <property type="match status" value="1"/>
</dbReference>
<sequence length="294" mass="34527">MDDALELKKITDKSKQFVNVYVDDIIIYSNTREEHDNHLLQVLLRCKKNGIVLSTKKTQLYLNKINFLGLEITEGTHRLQPHILVNLHKFPERIQDKKQLQIFLGCLTYAECYIKKLAEMRKPLQIKLKKDYVWEWTNEDIAYIKKIKKQLKDFPTLYQPTEEDLMILETDASQEYWSGVLKAKSVKKENQELLCRYTSGLGRSSLDGSNGGSNSFGVRRQQQQLTQQEMEQYYQLKIQEIQLKETIRKKKEELILMEQELTSVSNRIKKMNTGLDPVEEANKPSFKHIVAEQQ</sequence>
<evidence type="ECO:0000256" key="1">
    <source>
        <dbReference type="SAM" id="Coils"/>
    </source>
</evidence>
<feature type="coiled-coil region" evidence="1">
    <location>
        <begin position="240"/>
        <end position="267"/>
    </location>
</feature>
<protein>
    <recommendedName>
        <fullName evidence="2">Reverse transcriptase domain-containing protein</fullName>
    </recommendedName>
</protein>
<dbReference type="SUPFAM" id="SSF56672">
    <property type="entry name" value="DNA/RNA polymerases"/>
    <property type="match status" value="1"/>
</dbReference>
<proteinExistence type="predicted"/>
<dbReference type="InterPro" id="IPR051320">
    <property type="entry name" value="Viral_Replic_Matur_Polypro"/>
</dbReference>
<dbReference type="InterPro" id="IPR000477">
    <property type="entry name" value="RT_dom"/>
</dbReference>
<accession>A0ABM3AFN9</accession>
<dbReference type="Pfam" id="PF17919">
    <property type="entry name" value="RT_RNaseH_2"/>
    <property type="match status" value="1"/>
</dbReference>
<dbReference type="InterPro" id="IPR043128">
    <property type="entry name" value="Rev_trsase/Diguanyl_cyclase"/>
</dbReference>
<reference evidence="4" key="2">
    <citation type="submission" date="2025-08" db="UniProtKB">
        <authorList>
            <consortium name="RefSeq"/>
        </authorList>
    </citation>
    <scope>IDENTIFICATION</scope>
</reference>
<dbReference type="InterPro" id="IPR043502">
    <property type="entry name" value="DNA/RNA_pol_sf"/>
</dbReference>